<evidence type="ECO:0000313" key="7">
    <source>
        <dbReference type="Proteomes" id="UP001589628"/>
    </source>
</evidence>
<dbReference type="Proteomes" id="UP001589628">
    <property type="component" value="Unassembled WGS sequence"/>
</dbReference>
<dbReference type="SUPFAM" id="SSF53850">
    <property type="entry name" value="Periplasmic binding protein-like II"/>
    <property type="match status" value="1"/>
</dbReference>
<dbReference type="EMBL" id="JBHLZN010000001">
    <property type="protein sequence ID" value="MFB9885243.1"/>
    <property type="molecule type" value="Genomic_DNA"/>
</dbReference>
<comment type="caution">
    <text evidence="6">The sequence shown here is derived from an EMBL/GenBank/DDBJ whole genome shotgun (WGS) entry which is preliminary data.</text>
</comment>
<dbReference type="InterPro" id="IPR036390">
    <property type="entry name" value="WH_DNA-bd_sf"/>
</dbReference>
<reference evidence="6 7" key="1">
    <citation type="submission" date="2024-09" db="EMBL/GenBank/DDBJ databases">
        <authorList>
            <person name="Sun Q."/>
            <person name="Mori K."/>
        </authorList>
    </citation>
    <scope>NUCLEOTIDE SEQUENCE [LARGE SCALE GENOMIC DNA]</scope>
    <source>
        <strain evidence="6 7">ATCC 51285</strain>
    </source>
</reference>
<evidence type="ECO:0000256" key="2">
    <source>
        <dbReference type="ARBA" id="ARBA00023015"/>
    </source>
</evidence>
<dbReference type="Gene3D" id="1.10.10.10">
    <property type="entry name" value="Winged helix-like DNA-binding domain superfamily/Winged helix DNA-binding domain"/>
    <property type="match status" value="1"/>
</dbReference>
<dbReference type="InterPro" id="IPR000847">
    <property type="entry name" value="LysR_HTH_N"/>
</dbReference>
<keyword evidence="2" id="KW-0805">Transcription regulation</keyword>
<dbReference type="InterPro" id="IPR005119">
    <property type="entry name" value="LysR_subst-bd"/>
</dbReference>
<dbReference type="Pfam" id="PF03466">
    <property type="entry name" value="LysR_substrate"/>
    <property type="match status" value="1"/>
</dbReference>
<gene>
    <name evidence="6" type="ORF">ACFFLH_02290</name>
</gene>
<name>A0ABV5Z7J7_9GAMM</name>
<keyword evidence="4" id="KW-0804">Transcription</keyword>
<evidence type="ECO:0000259" key="5">
    <source>
        <dbReference type="PROSITE" id="PS50931"/>
    </source>
</evidence>
<dbReference type="SUPFAM" id="SSF46785">
    <property type="entry name" value="Winged helix' DNA-binding domain"/>
    <property type="match status" value="1"/>
</dbReference>
<keyword evidence="7" id="KW-1185">Reference proteome</keyword>
<organism evidence="6 7">
    <name type="scientific">Balneatrix alpica</name>
    <dbReference type="NCBI Taxonomy" id="75684"/>
    <lineage>
        <taxon>Bacteria</taxon>
        <taxon>Pseudomonadati</taxon>
        <taxon>Pseudomonadota</taxon>
        <taxon>Gammaproteobacteria</taxon>
        <taxon>Oceanospirillales</taxon>
        <taxon>Balneatrichaceae</taxon>
        <taxon>Balneatrix</taxon>
    </lineage>
</organism>
<feature type="domain" description="HTH lysR-type" evidence="5">
    <location>
        <begin position="1"/>
        <end position="58"/>
    </location>
</feature>
<evidence type="ECO:0000256" key="4">
    <source>
        <dbReference type="ARBA" id="ARBA00023163"/>
    </source>
</evidence>
<dbReference type="Gene3D" id="3.40.190.290">
    <property type="match status" value="1"/>
</dbReference>
<evidence type="ECO:0000256" key="3">
    <source>
        <dbReference type="ARBA" id="ARBA00023125"/>
    </source>
</evidence>
<dbReference type="InterPro" id="IPR036388">
    <property type="entry name" value="WH-like_DNA-bd_sf"/>
</dbReference>
<dbReference type="Pfam" id="PF00126">
    <property type="entry name" value="HTH_1"/>
    <property type="match status" value="1"/>
</dbReference>
<accession>A0ABV5Z7J7</accession>
<dbReference type="CDD" id="cd05466">
    <property type="entry name" value="PBP2_LTTR_substrate"/>
    <property type="match status" value="1"/>
</dbReference>
<sequence length="300" mass="33595">MQLAALRAFVVAAREQSFSQAAELLHLTQPGLSKRIQVLETELNVSLFDRVGRKTLLTEAGRLFLPHAQRMLEQAEQAQQELKALQQGIGGSLHLATTQHIGLYYLKPLLAEFAKAYPQVELAVDFKKSAEAHQQLLTGELELAFITDPPLHEHNLCYQPLFSERLCFCVSPAHPLAQQSHLSLSDLSHYPALLPGNHTHLRRALESLFNEHHVALQLRQPSNYLEALKMLTEVGLGWSLLAEAMLGPELVRLPLQQYEINRTIVAAWHKKVRLSGAATRLLQQIRQARATDPGVQTDSD</sequence>
<dbReference type="RefSeq" id="WP_027313163.1">
    <property type="nucleotide sequence ID" value="NZ_JBHLZN010000001.1"/>
</dbReference>
<dbReference type="PANTHER" id="PTHR30419">
    <property type="entry name" value="HTH-TYPE TRANSCRIPTIONAL REGULATOR YBHD"/>
    <property type="match status" value="1"/>
</dbReference>
<comment type="similarity">
    <text evidence="1">Belongs to the LysR transcriptional regulatory family.</text>
</comment>
<dbReference type="PROSITE" id="PS50931">
    <property type="entry name" value="HTH_LYSR"/>
    <property type="match status" value="1"/>
</dbReference>
<dbReference type="InterPro" id="IPR050950">
    <property type="entry name" value="HTH-type_LysR_regulators"/>
</dbReference>
<protein>
    <submittedName>
        <fullName evidence="6">LysR family transcriptional regulator</fullName>
    </submittedName>
</protein>
<proteinExistence type="inferred from homology"/>
<keyword evidence="3" id="KW-0238">DNA-binding</keyword>
<dbReference type="PRINTS" id="PR00039">
    <property type="entry name" value="HTHLYSR"/>
</dbReference>
<evidence type="ECO:0000313" key="6">
    <source>
        <dbReference type="EMBL" id="MFB9885243.1"/>
    </source>
</evidence>
<evidence type="ECO:0000256" key="1">
    <source>
        <dbReference type="ARBA" id="ARBA00009437"/>
    </source>
</evidence>